<feature type="region of interest" description="Disordered" evidence="2">
    <location>
        <begin position="1"/>
        <end position="31"/>
    </location>
</feature>
<dbReference type="Proteomes" id="UP000000637">
    <property type="component" value="Chromosome"/>
</dbReference>
<dbReference type="NCBIfam" id="TIGR00350">
    <property type="entry name" value="lytR_cpsA_psr"/>
    <property type="match status" value="1"/>
</dbReference>
<comment type="similarity">
    <text evidence="1">Belongs to the LytR/CpsA/Psr (LCP) family.</text>
</comment>
<keyword evidence="3" id="KW-0812">Transmembrane</keyword>
<keyword evidence="3" id="KW-1133">Transmembrane helix</keyword>
<evidence type="ECO:0000313" key="6">
    <source>
        <dbReference type="EMBL" id="ABM06513.1"/>
    </source>
</evidence>
<evidence type="ECO:0000259" key="4">
    <source>
        <dbReference type="Pfam" id="PF03816"/>
    </source>
</evidence>
<proteinExistence type="inferred from homology"/>
<keyword evidence="7" id="KW-1185">Reference proteome</keyword>
<feature type="domain" description="LytR/CpsA/Psr regulator C-terminal" evidence="5">
    <location>
        <begin position="402"/>
        <end position="484"/>
    </location>
</feature>
<dbReference type="OrthoDB" id="9782542at2"/>
<dbReference type="PANTHER" id="PTHR33392">
    <property type="entry name" value="POLYISOPRENYL-TEICHOIC ACID--PEPTIDOGLYCAN TEICHOIC ACID TRANSFERASE TAGU"/>
    <property type="match status" value="1"/>
</dbReference>
<protein>
    <submittedName>
        <fullName evidence="6">Cell envelope-related transcriptional attenuator domain protein</fullName>
    </submittedName>
</protein>
<dbReference type="AlphaFoldDB" id="A1R6V6"/>
<dbReference type="EMBL" id="CP000474">
    <property type="protein sequence ID" value="ABM06513.1"/>
    <property type="molecule type" value="Genomic_DNA"/>
</dbReference>
<evidence type="ECO:0000256" key="3">
    <source>
        <dbReference type="SAM" id="Phobius"/>
    </source>
</evidence>
<dbReference type="STRING" id="290340.AAur_2227"/>
<feature type="compositionally biased region" description="Low complexity" evidence="2">
    <location>
        <begin position="8"/>
        <end position="19"/>
    </location>
</feature>
<feature type="compositionally biased region" description="Pro residues" evidence="2">
    <location>
        <begin position="373"/>
        <end position="394"/>
    </location>
</feature>
<evidence type="ECO:0000259" key="5">
    <source>
        <dbReference type="Pfam" id="PF13399"/>
    </source>
</evidence>
<feature type="transmembrane region" description="Helical" evidence="3">
    <location>
        <begin position="40"/>
        <end position="65"/>
    </location>
</feature>
<organism evidence="6 7">
    <name type="scientific">Paenarthrobacter aurescens (strain TC1)</name>
    <dbReference type="NCBI Taxonomy" id="290340"/>
    <lineage>
        <taxon>Bacteria</taxon>
        <taxon>Bacillati</taxon>
        <taxon>Actinomycetota</taxon>
        <taxon>Actinomycetes</taxon>
        <taxon>Micrococcales</taxon>
        <taxon>Micrococcaceae</taxon>
        <taxon>Paenarthrobacter</taxon>
    </lineage>
</organism>
<evidence type="ECO:0000313" key="7">
    <source>
        <dbReference type="Proteomes" id="UP000000637"/>
    </source>
</evidence>
<dbReference type="PANTHER" id="PTHR33392:SF6">
    <property type="entry name" value="POLYISOPRENYL-TEICHOIC ACID--PEPTIDOGLYCAN TEICHOIC ACID TRANSFERASE TAGU"/>
    <property type="match status" value="1"/>
</dbReference>
<name>A1R6V6_PAEAT</name>
<dbReference type="eggNOG" id="COG1316">
    <property type="taxonomic scope" value="Bacteria"/>
</dbReference>
<dbReference type="Pfam" id="PF13399">
    <property type="entry name" value="LytR_C"/>
    <property type="match status" value="1"/>
</dbReference>
<feature type="compositionally biased region" description="Basic and acidic residues" evidence="2">
    <location>
        <begin position="20"/>
        <end position="29"/>
    </location>
</feature>
<accession>A1R6V6</accession>
<dbReference type="InterPro" id="IPR050922">
    <property type="entry name" value="LytR/CpsA/Psr_CW_biosynth"/>
</dbReference>
<feature type="region of interest" description="Disordered" evidence="2">
    <location>
        <begin position="369"/>
        <end position="395"/>
    </location>
</feature>
<evidence type="ECO:0000256" key="1">
    <source>
        <dbReference type="ARBA" id="ARBA00006068"/>
    </source>
</evidence>
<dbReference type="KEGG" id="aau:AAur_2227"/>
<dbReference type="InterPro" id="IPR004474">
    <property type="entry name" value="LytR_CpsA_psr"/>
</dbReference>
<dbReference type="Gene3D" id="3.40.630.190">
    <property type="entry name" value="LCP protein"/>
    <property type="match status" value="1"/>
</dbReference>
<keyword evidence="3" id="KW-0472">Membrane</keyword>
<feature type="domain" description="Cell envelope-related transcriptional attenuator" evidence="4">
    <location>
        <begin position="124"/>
        <end position="281"/>
    </location>
</feature>
<dbReference type="Gene3D" id="3.30.70.2390">
    <property type="match status" value="1"/>
</dbReference>
<dbReference type="InterPro" id="IPR027381">
    <property type="entry name" value="LytR/CpsA/Psr_C"/>
</dbReference>
<reference evidence="6 7" key="1">
    <citation type="journal article" date="2006" name="PLoS Genet.">
        <title>Secrets of soil survival revealed by the genome sequence of Arthrobacter aurescens TC1.</title>
        <authorList>
            <person name="Mongodin E.F."/>
            <person name="Shapir N."/>
            <person name="Daugherty S.C."/>
            <person name="DeBoy R.T."/>
            <person name="Emerson J.B."/>
            <person name="Shvartzbeyn A."/>
            <person name="Radune D."/>
            <person name="Vamathevan J."/>
            <person name="Riggs F."/>
            <person name="Grinberg V."/>
            <person name="Khouri H."/>
            <person name="Wackett L.P."/>
            <person name="Nelson K.E."/>
            <person name="Sadowsky M.J."/>
        </authorList>
    </citation>
    <scope>NUCLEOTIDE SEQUENCE [LARGE SCALE GENOMIC DNA]</scope>
    <source>
        <strain evidence="6 7">TC1</strain>
    </source>
</reference>
<gene>
    <name evidence="6" type="ordered locus">AAur_2227</name>
</gene>
<evidence type="ECO:0000256" key="2">
    <source>
        <dbReference type="SAM" id="MobiDB-lite"/>
    </source>
</evidence>
<sequence length="520" mass="54543">MRRRDARPQGTGTAGPTGARHGEDADGTPRHMNAPKGLPLWLKIVTGVVSVALVAGVAFAAFWFIRLQTNITKAPLSAGETRNAGDPLVDDKTDRLQILILGSDTRDGKNAEYGSTEDSTGYGHSDVMMLLDISADNKRVNVLSFPRDLLVDVPQCTDRTNNQTFPARSGVMINEAMAEAGIGCAVDTVNQLTGLEIDHFMMADFNAVKELSHAVGGVNVCVSDPVFDPDSRLRLAKGDSLVEGEQALAFLRTRHAFGDGGDLGRIKGQQAFLSSLTRKLKDEGTLGNPQRLLQIADVVTQNLTVDEGLASVPSLLTIGGRLKDIDVSKVAFVAVPTQAAAADINRLELIEPQASQLFAALRADLDLTTPGATAPPAPSESPAPQPTATTPPAPAYDKAIQPVAVANGSGVATRAQELMTVLTGNGFAQTVSYLANPVDQTVLYYGPGFADVAADVATLFGIPAAQVQEAPGVAGVQLYVGTDFSSGTAYGAASVPSDVVNQTANDAVCQQVNPLYIDQQ</sequence>
<dbReference type="RefSeq" id="WP_011774912.1">
    <property type="nucleotide sequence ID" value="NC_008711.1"/>
</dbReference>
<dbReference type="Pfam" id="PF03816">
    <property type="entry name" value="LytR_cpsA_psr"/>
    <property type="match status" value="1"/>
</dbReference>
<dbReference type="HOGENOM" id="CLU_016455_0_0_11"/>